<name>A0A081L765_9BACI</name>
<dbReference type="Proteomes" id="UP000028091">
    <property type="component" value="Unassembled WGS sequence"/>
</dbReference>
<gene>
    <name evidence="2" type="ORF">BA70_11960</name>
</gene>
<dbReference type="EMBL" id="JOTP01000032">
    <property type="protein sequence ID" value="KEP25091.1"/>
    <property type="molecule type" value="Genomic_DNA"/>
</dbReference>
<protein>
    <recommendedName>
        <fullName evidence="4">DUF5316 domain-containing protein</fullName>
    </recommendedName>
</protein>
<dbReference type="eggNOG" id="ENOG5030CZ4">
    <property type="taxonomic scope" value="Bacteria"/>
</dbReference>
<keyword evidence="1" id="KW-0812">Transmembrane</keyword>
<feature type="transmembrane region" description="Helical" evidence="1">
    <location>
        <begin position="7"/>
        <end position="24"/>
    </location>
</feature>
<dbReference type="RefSeq" id="WP_034324700.1">
    <property type="nucleotide sequence ID" value="NZ_JAVIKA010000010.1"/>
</dbReference>
<feature type="transmembrane region" description="Helical" evidence="1">
    <location>
        <begin position="74"/>
        <end position="96"/>
    </location>
</feature>
<reference evidence="2 3" key="1">
    <citation type="submission" date="2012-09" db="EMBL/GenBank/DDBJ databases">
        <title>Genome Sequence of Bacillus sp. DW5-4.</title>
        <authorList>
            <person name="Lai Q."/>
            <person name="Liu Y."/>
            <person name="Shao Z."/>
        </authorList>
    </citation>
    <scope>NUCLEOTIDE SEQUENCE [LARGE SCALE GENOMIC DNA]</scope>
    <source>
        <strain evidence="2 3">DW5-4</strain>
    </source>
</reference>
<keyword evidence="3" id="KW-1185">Reference proteome</keyword>
<proteinExistence type="predicted"/>
<accession>A0A081L765</accession>
<dbReference type="Pfam" id="PF17247">
    <property type="entry name" value="DUF5316"/>
    <property type="match status" value="1"/>
</dbReference>
<keyword evidence="1" id="KW-0472">Membrane</keyword>
<feature type="transmembrane region" description="Helical" evidence="1">
    <location>
        <begin position="30"/>
        <end position="53"/>
    </location>
</feature>
<evidence type="ECO:0008006" key="4">
    <source>
        <dbReference type="Google" id="ProtNLM"/>
    </source>
</evidence>
<dbReference type="InterPro" id="IPR035167">
    <property type="entry name" value="DUF5316"/>
</dbReference>
<organism evidence="2 3">
    <name type="scientific">Bacillus zhangzhouensis</name>
    <dbReference type="NCBI Taxonomy" id="1178540"/>
    <lineage>
        <taxon>Bacteria</taxon>
        <taxon>Bacillati</taxon>
        <taxon>Bacillota</taxon>
        <taxon>Bacilli</taxon>
        <taxon>Bacillales</taxon>
        <taxon>Bacillaceae</taxon>
        <taxon>Bacillus</taxon>
    </lineage>
</organism>
<dbReference type="AlphaFoldDB" id="A0A081L765"/>
<keyword evidence="1" id="KW-1133">Transmembrane helix</keyword>
<evidence type="ECO:0000313" key="3">
    <source>
        <dbReference type="Proteomes" id="UP000028091"/>
    </source>
</evidence>
<comment type="caution">
    <text evidence="2">The sequence shown here is derived from an EMBL/GenBank/DDBJ whole genome shotgun (WGS) entry which is preliminary data.</text>
</comment>
<evidence type="ECO:0000256" key="1">
    <source>
        <dbReference type="SAM" id="Phobius"/>
    </source>
</evidence>
<dbReference type="OrthoDB" id="2883105at2"/>
<sequence>MRKKHAFFAGVCSMIVICSAAIILQHYEWIGFVSGGISIIGLVVSGFLMGAWTNGEEARAAYHSETKEHRMWRLDTAFLFMIFALPHMAAAVFYVLM</sequence>
<evidence type="ECO:0000313" key="2">
    <source>
        <dbReference type="EMBL" id="KEP25091.1"/>
    </source>
</evidence>